<accession>A0ABV1NY98</accession>
<dbReference type="Pfam" id="PF13749">
    <property type="entry name" value="HATPase_c_4"/>
    <property type="match status" value="1"/>
</dbReference>
<dbReference type="Gene3D" id="3.30.950.30">
    <property type="entry name" value="Schlafen, AAA domain"/>
    <property type="match status" value="1"/>
</dbReference>
<keyword evidence="2" id="KW-0547">Nucleotide-binding</keyword>
<dbReference type="Proteomes" id="UP001482520">
    <property type="component" value="Unassembled WGS sequence"/>
</dbReference>
<keyword evidence="2" id="KW-0067">ATP-binding</keyword>
<gene>
    <name evidence="2" type="ORF">V6R90_09205</name>
</gene>
<dbReference type="RefSeq" id="WP_349804469.1">
    <property type="nucleotide sequence ID" value="NZ_JBEGDP010000008.1"/>
</dbReference>
<dbReference type="Pfam" id="PF04326">
    <property type="entry name" value="SLFN_AlbA_2"/>
    <property type="match status" value="1"/>
</dbReference>
<dbReference type="InterPro" id="IPR038475">
    <property type="entry name" value="RecG_C_sf"/>
</dbReference>
<evidence type="ECO:0000313" key="3">
    <source>
        <dbReference type="Proteomes" id="UP001482520"/>
    </source>
</evidence>
<reference evidence="2 3" key="1">
    <citation type="submission" date="2024-02" db="EMBL/GenBank/DDBJ databases">
        <title>Full genome sequence of Nocardioides kribbensis.</title>
        <authorList>
            <person name="Poletto B.L."/>
            <person name="Silva G."/>
            <person name="Galante D."/>
            <person name="Campos K.R."/>
            <person name="Santos M.B.N."/>
            <person name="Sacchi C.T."/>
        </authorList>
    </citation>
    <scope>NUCLEOTIDE SEQUENCE [LARGE SCALE GENOMIC DNA]</scope>
    <source>
        <strain evidence="2 3">O4R</strain>
    </source>
</reference>
<dbReference type="PANTHER" id="PTHR30595">
    <property type="entry name" value="GLPR-RELATED TRANSCRIPTIONAL REPRESSOR"/>
    <property type="match status" value="1"/>
</dbReference>
<organism evidence="2 3">
    <name type="scientific">Nocardioides kribbensis</name>
    <dbReference type="NCBI Taxonomy" id="305517"/>
    <lineage>
        <taxon>Bacteria</taxon>
        <taxon>Bacillati</taxon>
        <taxon>Actinomycetota</taxon>
        <taxon>Actinomycetes</taxon>
        <taxon>Propionibacteriales</taxon>
        <taxon>Nocardioidaceae</taxon>
        <taxon>Nocardioides</taxon>
    </lineage>
</organism>
<dbReference type="Gene3D" id="3.30.565.60">
    <property type="match status" value="1"/>
</dbReference>
<evidence type="ECO:0000259" key="1">
    <source>
        <dbReference type="Pfam" id="PF04326"/>
    </source>
</evidence>
<feature type="domain" description="Schlafen AlbA-2" evidence="1">
    <location>
        <begin position="31"/>
        <end position="155"/>
    </location>
</feature>
<keyword evidence="3" id="KW-1185">Reference proteome</keyword>
<dbReference type="Gene3D" id="6.10.10.130">
    <property type="match status" value="1"/>
</dbReference>
<dbReference type="InterPro" id="IPR007421">
    <property type="entry name" value="Schlafen_AlbA_2_dom"/>
</dbReference>
<name>A0ABV1NY98_9ACTN</name>
<comment type="caution">
    <text evidence="2">The sequence shown here is derived from an EMBL/GenBank/DDBJ whole genome shotgun (WGS) entry which is preliminary data.</text>
</comment>
<protein>
    <submittedName>
        <fullName evidence="2">ATP-binding protein</fullName>
    </submittedName>
</protein>
<sequence>MSIVFGSDPVHDAVQDALARLAAGQPVDDVERQVVDFKEEAGRRDKSGQVGPGSLNNEAAADKLTGEAICMANTPGGGALIVGVADDGTLIGAATGAEWLRKRVYEKSQRLLTIDVREAHVNGVRVLVLMVPQAVEPIRWNGKINWRVGDACVEVDGATWHAKRMARLNYDWSAEESTVSSDAARPQAISIARDFLLESGDPSAAELAGVPDAAFLRRLNAVTGQGMLTNAGVLTFVGRGSPALDYVHREYAGADSTTRVRRSDRSLLEELSEVFVSLDAHNATRHLQSGLAIGQVRDIPRLAAREAIVNGVAHREWGSADPTTVEHVGRTLRVTSPGGFYGGVDASNIITHPSQSRNRALTQLLADLKVAEREGIGVDRMVREMIRVGHAPPDIREISGPYVRASLIGDNLDEAWISWLALLVPKAEAQDINSLLLLRTLVDQGWIDVARAAPIIQLTVAETRGAISKLANATINGQKVLRLVEGVPESAEPVWKLSSTTVNALAKADRAFGLSRPSPTRAQIARSYAQARGRISTTELGSLVRASGTNVGATLKALEQEGLLEPSSPARRGRGFYYKWVGPE</sequence>
<dbReference type="PANTHER" id="PTHR30595:SF6">
    <property type="entry name" value="SCHLAFEN ALBA-2 DOMAIN-CONTAINING PROTEIN"/>
    <property type="match status" value="1"/>
</dbReference>
<dbReference type="EMBL" id="JBEGDP010000008">
    <property type="protein sequence ID" value="MEQ7847453.1"/>
    <property type="molecule type" value="Genomic_DNA"/>
</dbReference>
<proteinExistence type="predicted"/>
<evidence type="ECO:0000313" key="2">
    <source>
        <dbReference type="EMBL" id="MEQ7847453.1"/>
    </source>
</evidence>
<dbReference type="InterPro" id="IPR038461">
    <property type="entry name" value="Schlafen_AlbA_2_dom_sf"/>
</dbReference>
<dbReference type="GO" id="GO:0005524">
    <property type="term" value="F:ATP binding"/>
    <property type="evidence" value="ECO:0007669"/>
    <property type="project" value="UniProtKB-KW"/>
</dbReference>